<keyword evidence="6 9" id="KW-1133">Transmembrane helix</keyword>
<accession>A0A9N9XEF6</accession>
<evidence type="ECO:0000256" key="5">
    <source>
        <dbReference type="ARBA" id="ARBA00022692"/>
    </source>
</evidence>
<feature type="transmembrane region" description="Helical" evidence="9">
    <location>
        <begin position="84"/>
        <end position="103"/>
    </location>
</feature>
<dbReference type="FunFam" id="1.20.1250.20:FF:000218">
    <property type="entry name" value="facilitated trehalose transporter Tret1"/>
    <property type="match status" value="1"/>
</dbReference>
<dbReference type="PROSITE" id="PS50850">
    <property type="entry name" value="MFS"/>
    <property type="match status" value="1"/>
</dbReference>
<feature type="transmembrane region" description="Helical" evidence="9">
    <location>
        <begin position="422"/>
        <end position="441"/>
    </location>
</feature>
<evidence type="ECO:0000256" key="9">
    <source>
        <dbReference type="SAM" id="Phobius"/>
    </source>
</evidence>
<keyword evidence="5 9" id="KW-0812">Transmembrane</keyword>
<keyword evidence="7 9" id="KW-0472">Membrane</keyword>
<feature type="transmembrane region" description="Helical" evidence="9">
    <location>
        <begin position="319"/>
        <end position="341"/>
    </location>
</feature>
<feature type="domain" description="Major facilitator superfamily (MFS) profile" evidence="11">
    <location>
        <begin position="9"/>
        <end position="445"/>
    </location>
</feature>
<evidence type="ECO:0000256" key="7">
    <source>
        <dbReference type="ARBA" id="ARBA00023136"/>
    </source>
</evidence>
<dbReference type="PROSITE" id="PS00217">
    <property type="entry name" value="SUGAR_TRANSPORT_2"/>
    <property type="match status" value="1"/>
</dbReference>
<dbReference type="SUPFAM" id="SSF103473">
    <property type="entry name" value="MFS general substrate transporter"/>
    <property type="match status" value="1"/>
</dbReference>
<evidence type="ECO:0000256" key="8">
    <source>
        <dbReference type="ARBA" id="ARBA00023180"/>
    </source>
</evidence>
<dbReference type="PANTHER" id="PTHR48021:SF47">
    <property type="entry name" value="GH17672P"/>
    <property type="match status" value="1"/>
</dbReference>
<dbReference type="PANTHER" id="PTHR48021">
    <property type="match status" value="1"/>
</dbReference>
<protein>
    <recommendedName>
        <fullName evidence="11">Major facilitator superfamily (MFS) profile domain-containing protein</fullName>
    </recommendedName>
</protein>
<dbReference type="Proteomes" id="UP001153709">
    <property type="component" value="Chromosome 6"/>
</dbReference>
<dbReference type="InterPro" id="IPR003663">
    <property type="entry name" value="Sugar/inositol_transpt"/>
</dbReference>
<evidence type="ECO:0000256" key="2">
    <source>
        <dbReference type="ARBA" id="ARBA00022448"/>
    </source>
</evidence>
<keyword evidence="8" id="KW-0325">Glycoprotein</keyword>
<dbReference type="InterPro" id="IPR020846">
    <property type="entry name" value="MFS_dom"/>
</dbReference>
<name>A0A9N9XEF6_DIABA</name>
<feature type="transmembrane region" description="Helical" evidence="9">
    <location>
        <begin position="254"/>
        <end position="277"/>
    </location>
</feature>
<dbReference type="InterPro" id="IPR036259">
    <property type="entry name" value="MFS_trans_sf"/>
</dbReference>
<evidence type="ECO:0000256" key="1">
    <source>
        <dbReference type="ARBA" id="ARBA00004651"/>
    </source>
</evidence>
<dbReference type="GO" id="GO:0022857">
    <property type="term" value="F:transmembrane transporter activity"/>
    <property type="evidence" value="ECO:0007669"/>
    <property type="project" value="InterPro"/>
</dbReference>
<feature type="transmembrane region" description="Helical" evidence="9">
    <location>
        <begin position="143"/>
        <end position="161"/>
    </location>
</feature>
<keyword evidence="13" id="KW-1185">Reference proteome</keyword>
<feature type="transmembrane region" description="Helical" evidence="9">
    <location>
        <begin position="353"/>
        <end position="378"/>
    </location>
</feature>
<comment type="subcellular location">
    <subcellularLocation>
        <location evidence="1">Cell membrane</location>
        <topology evidence="1">Multi-pass membrane protein</topology>
    </subcellularLocation>
</comment>
<feature type="transmembrane region" description="Helical" evidence="9">
    <location>
        <begin position="292"/>
        <end position="312"/>
    </location>
</feature>
<dbReference type="PRINTS" id="PR00171">
    <property type="entry name" value="SUGRTRNSPORT"/>
</dbReference>
<evidence type="ECO:0000256" key="4">
    <source>
        <dbReference type="ARBA" id="ARBA00022597"/>
    </source>
</evidence>
<proteinExistence type="predicted"/>
<organism evidence="12 13">
    <name type="scientific">Diabrotica balteata</name>
    <name type="common">Banded cucumber beetle</name>
    <dbReference type="NCBI Taxonomy" id="107213"/>
    <lineage>
        <taxon>Eukaryota</taxon>
        <taxon>Metazoa</taxon>
        <taxon>Ecdysozoa</taxon>
        <taxon>Arthropoda</taxon>
        <taxon>Hexapoda</taxon>
        <taxon>Insecta</taxon>
        <taxon>Pterygota</taxon>
        <taxon>Neoptera</taxon>
        <taxon>Endopterygota</taxon>
        <taxon>Coleoptera</taxon>
        <taxon>Polyphaga</taxon>
        <taxon>Cucujiformia</taxon>
        <taxon>Chrysomeloidea</taxon>
        <taxon>Chrysomelidae</taxon>
        <taxon>Galerucinae</taxon>
        <taxon>Diabroticina</taxon>
        <taxon>Diabroticites</taxon>
        <taxon>Diabrotica</taxon>
    </lineage>
</organism>
<dbReference type="EMBL" id="OU898281">
    <property type="protein sequence ID" value="CAG9836056.1"/>
    <property type="molecule type" value="Genomic_DNA"/>
</dbReference>
<dbReference type="InterPro" id="IPR050549">
    <property type="entry name" value="MFS_Trehalose_Transporter"/>
</dbReference>
<keyword evidence="2" id="KW-0813">Transport</keyword>
<dbReference type="GO" id="GO:0005886">
    <property type="term" value="C:plasma membrane"/>
    <property type="evidence" value="ECO:0007669"/>
    <property type="project" value="UniProtKB-SubCell"/>
</dbReference>
<dbReference type="Gene3D" id="1.20.1250.20">
    <property type="entry name" value="MFS general substrate transporter like domains"/>
    <property type="match status" value="1"/>
</dbReference>
<dbReference type="InterPro" id="IPR005828">
    <property type="entry name" value="MFS_sugar_transport-like"/>
</dbReference>
<dbReference type="AlphaFoldDB" id="A0A9N9XEF6"/>
<reference evidence="12" key="1">
    <citation type="submission" date="2022-01" db="EMBL/GenBank/DDBJ databases">
        <authorList>
            <person name="King R."/>
        </authorList>
    </citation>
    <scope>NUCLEOTIDE SEQUENCE</scope>
</reference>
<feature type="chain" id="PRO_5040248163" description="Major facilitator superfamily (MFS) profile domain-containing protein" evidence="10">
    <location>
        <begin position="20"/>
        <end position="458"/>
    </location>
</feature>
<feature type="transmembrane region" description="Helical" evidence="9">
    <location>
        <begin position="390"/>
        <end position="410"/>
    </location>
</feature>
<keyword evidence="10" id="KW-0732">Signal</keyword>
<sequence length="458" mass="50987">MKPFISYALVTVLAVDLLATTGDITMTWTSPMFSKLYSNNSNVNPLPQPITKEQDALIASLINVGAMVGGIPFSYLSESYGRKTALLAIGIFHIVAYATMAFAQCVELFYFGRILGGLAVGAGYTLLPLYIAEVAEENKRGPYSVTLAIFWALGNFLPYLIGPFLTVQIFNLFNLCVALLFFVTFLLLGTETPFYLVGANKLEEAQKVLMLLRGKESTGVEGELQHIKYSLDQERQTEPESLWKMFINPGIKKAFVISLSLIIFQQLSGWNAITFYLQPIFEMSGSSIPSDISSLVVGAAIFCFSLPAPYLTDKLGRKTLLIFSSIFLGLSLLLLAVFVFVQTRTNLNTEFMSWVPITSLTIAVFAFQNGLAVLPWTISSELFPKNVKKLSSTSTNAACWLTSFIMTQFFNDMVRGFGVDGTMFMFAVFTFLCAIFTYFYVPETRKKTFVEIQKILQR</sequence>
<evidence type="ECO:0000313" key="12">
    <source>
        <dbReference type="EMBL" id="CAG9836056.1"/>
    </source>
</evidence>
<feature type="signal peptide" evidence="10">
    <location>
        <begin position="1"/>
        <end position="19"/>
    </location>
</feature>
<evidence type="ECO:0000313" key="13">
    <source>
        <dbReference type="Proteomes" id="UP001153709"/>
    </source>
</evidence>
<dbReference type="InterPro" id="IPR005829">
    <property type="entry name" value="Sugar_transporter_CS"/>
</dbReference>
<dbReference type="OrthoDB" id="4142200at2759"/>
<feature type="transmembrane region" description="Helical" evidence="9">
    <location>
        <begin position="56"/>
        <end position="77"/>
    </location>
</feature>
<evidence type="ECO:0000256" key="6">
    <source>
        <dbReference type="ARBA" id="ARBA00022989"/>
    </source>
</evidence>
<keyword evidence="4" id="KW-0762">Sugar transport</keyword>
<evidence type="ECO:0000259" key="11">
    <source>
        <dbReference type="PROSITE" id="PS50850"/>
    </source>
</evidence>
<feature type="transmembrane region" description="Helical" evidence="9">
    <location>
        <begin position="109"/>
        <end position="131"/>
    </location>
</feature>
<evidence type="ECO:0000256" key="3">
    <source>
        <dbReference type="ARBA" id="ARBA00022475"/>
    </source>
</evidence>
<evidence type="ECO:0000256" key="10">
    <source>
        <dbReference type="SAM" id="SignalP"/>
    </source>
</evidence>
<dbReference type="Pfam" id="PF00083">
    <property type="entry name" value="Sugar_tr"/>
    <property type="match status" value="1"/>
</dbReference>
<gene>
    <name evidence="12" type="ORF">DIABBA_LOCUS9180</name>
</gene>
<feature type="transmembrane region" description="Helical" evidence="9">
    <location>
        <begin position="167"/>
        <end position="188"/>
    </location>
</feature>
<keyword evidence="3" id="KW-1003">Cell membrane</keyword>